<dbReference type="PANTHER" id="PTHR42791:SF1">
    <property type="entry name" value="N-ACETYLTRANSFERASE DOMAIN-CONTAINING PROTEIN"/>
    <property type="match status" value="1"/>
</dbReference>
<dbReference type="GO" id="GO:0016747">
    <property type="term" value="F:acyltransferase activity, transferring groups other than amino-acyl groups"/>
    <property type="evidence" value="ECO:0007669"/>
    <property type="project" value="InterPro"/>
</dbReference>
<dbReference type="EMBL" id="JACSPR010000005">
    <property type="protein sequence ID" value="MBD8030394.1"/>
    <property type="molecule type" value="Genomic_DNA"/>
</dbReference>
<organism evidence="2 3">
    <name type="scientific">Corynebacterium gallinarum</name>
    <dbReference type="NCBI Taxonomy" id="2762214"/>
    <lineage>
        <taxon>Bacteria</taxon>
        <taxon>Bacillati</taxon>
        <taxon>Actinomycetota</taxon>
        <taxon>Actinomycetes</taxon>
        <taxon>Mycobacteriales</taxon>
        <taxon>Corynebacteriaceae</taxon>
        <taxon>Corynebacterium</taxon>
    </lineage>
</organism>
<dbReference type="PROSITE" id="PS51186">
    <property type="entry name" value="GNAT"/>
    <property type="match status" value="1"/>
</dbReference>
<sequence>MNIPSRLATGEDLTTAADVLAAAFHDYPWTRHVIPEEGYAQRLREIQYLYLSHALDQGFVAVTGDIDGVIALLPPHASAPAEDIIGRIVELHGDRIDRLGQGSPEPAEDESWTLETLGVGPGSQGRGIGGALITFALRDAAARGARAVRLETSDERNVRLYERHGFLVTGVNEVPHAPPVWSMQHRW</sequence>
<dbReference type="Pfam" id="PF00583">
    <property type="entry name" value="Acetyltransf_1"/>
    <property type="match status" value="1"/>
</dbReference>
<feature type="domain" description="N-acetyltransferase" evidence="1">
    <location>
        <begin position="41"/>
        <end position="187"/>
    </location>
</feature>
<reference evidence="2 3" key="1">
    <citation type="submission" date="2020-08" db="EMBL/GenBank/DDBJ databases">
        <title>A Genomic Blueprint of the Chicken Gut Microbiome.</title>
        <authorList>
            <person name="Gilroy R."/>
            <person name="Ravi A."/>
            <person name="Getino M."/>
            <person name="Pursley I."/>
            <person name="Horton D.L."/>
            <person name="Alikhan N.-F."/>
            <person name="Baker D."/>
            <person name="Gharbi K."/>
            <person name="Hall N."/>
            <person name="Watson M."/>
            <person name="Adriaenssens E.M."/>
            <person name="Foster-Nyarko E."/>
            <person name="Jarju S."/>
            <person name="Secka A."/>
            <person name="Antonio M."/>
            <person name="Oren A."/>
            <person name="Chaudhuri R."/>
            <person name="La Ragione R.M."/>
            <person name="Hildebrand F."/>
            <person name="Pallen M.J."/>
        </authorList>
    </citation>
    <scope>NUCLEOTIDE SEQUENCE [LARGE SCALE GENOMIC DNA]</scope>
    <source>
        <strain evidence="2 3">Sa1YVA5</strain>
    </source>
</reference>
<proteinExistence type="predicted"/>
<dbReference type="InterPro" id="IPR000182">
    <property type="entry name" value="GNAT_dom"/>
</dbReference>
<dbReference type="SUPFAM" id="SSF55729">
    <property type="entry name" value="Acyl-CoA N-acyltransferases (Nat)"/>
    <property type="match status" value="1"/>
</dbReference>
<dbReference type="InterPro" id="IPR016181">
    <property type="entry name" value="Acyl_CoA_acyltransferase"/>
</dbReference>
<name>A0A8I0LFW4_9CORY</name>
<evidence type="ECO:0000259" key="1">
    <source>
        <dbReference type="PROSITE" id="PS51186"/>
    </source>
</evidence>
<evidence type="ECO:0000313" key="3">
    <source>
        <dbReference type="Proteomes" id="UP000650224"/>
    </source>
</evidence>
<dbReference type="AlphaFoldDB" id="A0A8I0LFW4"/>
<keyword evidence="3" id="KW-1185">Reference proteome</keyword>
<keyword evidence="2" id="KW-0808">Transferase</keyword>
<dbReference type="InterPro" id="IPR052523">
    <property type="entry name" value="Trichothecene_AcTrans"/>
</dbReference>
<accession>A0A8I0LFW4</accession>
<dbReference type="Proteomes" id="UP000650224">
    <property type="component" value="Unassembled WGS sequence"/>
</dbReference>
<dbReference type="RefSeq" id="WP_191733612.1">
    <property type="nucleotide sequence ID" value="NZ_JACSPR010000005.1"/>
</dbReference>
<protein>
    <submittedName>
        <fullName evidence="2">GNAT family N-acetyltransferase</fullName>
    </submittedName>
</protein>
<dbReference type="Gene3D" id="3.40.630.30">
    <property type="match status" value="1"/>
</dbReference>
<evidence type="ECO:0000313" key="2">
    <source>
        <dbReference type="EMBL" id="MBD8030394.1"/>
    </source>
</evidence>
<dbReference type="PANTHER" id="PTHR42791">
    <property type="entry name" value="GNAT FAMILY ACETYLTRANSFERASE"/>
    <property type="match status" value="1"/>
</dbReference>
<gene>
    <name evidence="2" type="ORF">H9627_08690</name>
</gene>
<comment type="caution">
    <text evidence="2">The sequence shown here is derived from an EMBL/GenBank/DDBJ whole genome shotgun (WGS) entry which is preliminary data.</text>
</comment>